<dbReference type="PANTHER" id="PTHR12905:SF0">
    <property type="entry name" value="CALCINEURIN-LIKE PHOSPHOESTERASE DOMAIN-CONTAINING PROTEIN"/>
    <property type="match status" value="1"/>
</dbReference>
<dbReference type="InterPro" id="IPR029052">
    <property type="entry name" value="Metallo-depent_PP-like"/>
</dbReference>
<dbReference type="EMBL" id="MU838998">
    <property type="protein sequence ID" value="KAK1771986.1"/>
    <property type="molecule type" value="Genomic_DNA"/>
</dbReference>
<protein>
    <submittedName>
        <fullName evidence="3">Phosphoesterase</fullName>
    </submittedName>
</protein>
<organism evidence="3 4">
    <name type="scientific">Phialemonium atrogriseum</name>
    <dbReference type="NCBI Taxonomy" id="1093897"/>
    <lineage>
        <taxon>Eukaryota</taxon>
        <taxon>Fungi</taxon>
        <taxon>Dikarya</taxon>
        <taxon>Ascomycota</taxon>
        <taxon>Pezizomycotina</taxon>
        <taxon>Sordariomycetes</taxon>
        <taxon>Sordariomycetidae</taxon>
        <taxon>Cephalothecales</taxon>
        <taxon>Cephalothecaceae</taxon>
        <taxon>Phialemonium</taxon>
    </lineage>
</organism>
<reference evidence="3" key="1">
    <citation type="submission" date="2023-06" db="EMBL/GenBank/DDBJ databases">
        <title>Genome-scale phylogeny and comparative genomics of the fungal order Sordariales.</title>
        <authorList>
            <consortium name="Lawrence Berkeley National Laboratory"/>
            <person name="Hensen N."/>
            <person name="Bonometti L."/>
            <person name="Westerberg I."/>
            <person name="Brannstrom I.O."/>
            <person name="Guillou S."/>
            <person name="Cros-Aarteil S."/>
            <person name="Calhoun S."/>
            <person name="Haridas S."/>
            <person name="Kuo A."/>
            <person name="Mondo S."/>
            <person name="Pangilinan J."/>
            <person name="Riley R."/>
            <person name="Labutti K."/>
            <person name="Andreopoulos B."/>
            <person name="Lipzen A."/>
            <person name="Chen C."/>
            <person name="Yanf M."/>
            <person name="Daum C."/>
            <person name="Ng V."/>
            <person name="Clum A."/>
            <person name="Steindorff A."/>
            <person name="Ohm R."/>
            <person name="Martin F."/>
            <person name="Silar P."/>
            <person name="Natvig D."/>
            <person name="Lalanne C."/>
            <person name="Gautier V."/>
            <person name="Ament-Velasquez S.L."/>
            <person name="Kruys A."/>
            <person name="Hutchinson M.I."/>
            <person name="Powell A.J."/>
            <person name="Barry K."/>
            <person name="Miller A.N."/>
            <person name="Grigoriev I.V."/>
            <person name="Debuchy R."/>
            <person name="Gladieux P."/>
            <person name="Thoren M.H."/>
            <person name="Johannesson H."/>
        </authorList>
    </citation>
    <scope>NUCLEOTIDE SEQUENCE</scope>
    <source>
        <strain evidence="3">8032-3</strain>
    </source>
</reference>
<dbReference type="Pfam" id="PF00149">
    <property type="entry name" value="Metallophos"/>
    <property type="match status" value="1"/>
</dbReference>
<proteinExistence type="predicted"/>
<comment type="caution">
    <text evidence="3">The sequence shown here is derived from an EMBL/GenBank/DDBJ whole genome shotgun (WGS) entry which is preliminary data.</text>
</comment>
<feature type="domain" description="Calcineurin-like phosphoesterase" evidence="2">
    <location>
        <begin position="47"/>
        <end position="248"/>
    </location>
</feature>
<dbReference type="RefSeq" id="XP_060288199.1">
    <property type="nucleotide sequence ID" value="XM_060431698.1"/>
</dbReference>
<dbReference type="GeneID" id="85314885"/>
<evidence type="ECO:0000259" key="2">
    <source>
        <dbReference type="Pfam" id="PF00149"/>
    </source>
</evidence>
<dbReference type="InterPro" id="IPR051693">
    <property type="entry name" value="UPF0046_metallophosphoest"/>
</dbReference>
<keyword evidence="1" id="KW-0472">Membrane</keyword>
<name>A0AAJ0FKU8_9PEZI</name>
<keyword evidence="1" id="KW-1133">Transmembrane helix</keyword>
<gene>
    <name evidence="3" type="ORF">QBC33DRAFT_592849</name>
</gene>
<dbReference type="GO" id="GO:0016787">
    <property type="term" value="F:hydrolase activity"/>
    <property type="evidence" value="ECO:0007669"/>
    <property type="project" value="InterPro"/>
</dbReference>
<dbReference type="Proteomes" id="UP001244011">
    <property type="component" value="Unassembled WGS sequence"/>
</dbReference>
<feature type="transmembrane region" description="Helical" evidence="1">
    <location>
        <begin position="271"/>
        <end position="293"/>
    </location>
</feature>
<dbReference type="AlphaFoldDB" id="A0AAJ0FKU8"/>
<evidence type="ECO:0000313" key="4">
    <source>
        <dbReference type="Proteomes" id="UP001244011"/>
    </source>
</evidence>
<dbReference type="CDD" id="cd07379">
    <property type="entry name" value="MPP_239FB"/>
    <property type="match status" value="1"/>
</dbReference>
<accession>A0AAJ0FKU8</accession>
<evidence type="ECO:0000256" key="1">
    <source>
        <dbReference type="SAM" id="Phobius"/>
    </source>
</evidence>
<dbReference type="PANTHER" id="PTHR12905">
    <property type="entry name" value="METALLOPHOSPHOESTERASE"/>
    <property type="match status" value="1"/>
</dbReference>
<dbReference type="InterPro" id="IPR004843">
    <property type="entry name" value="Calcineurin-like_PHP"/>
</dbReference>
<keyword evidence="1" id="KW-0812">Transmembrane</keyword>
<dbReference type="Gene3D" id="3.60.21.10">
    <property type="match status" value="1"/>
</dbReference>
<keyword evidence="4" id="KW-1185">Reference proteome</keyword>
<evidence type="ECO:0000313" key="3">
    <source>
        <dbReference type="EMBL" id="KAK1771986.1"/>
    </source>
</evidence>
<dbReference type="SUPFAM" id="SSF56300">
    <property type="entry name" value="Metallo-dependent phosphatases"/>
    <property type="match status" value="1"/>
</dbReference>
<sequence length="326" mass="36555">MASSPIQPLSTIKLRGHRRRRIAQALLQLHRKFLSLPPPWPKSDPIRVICISDTHNKRPELPPGDLLIHAGDLTENGSFDEVQANLTWLSSQPHQYKVLVAGNHDVLLDEAFLSKYPERRYGQTRTKDDLDWGGVIYLEDSSITLKFAPHQPQTRQNGLRPKDRELTIFGSPWTPQYGVSAFQYRSDSQDHWAERFAAVGAKPDIVVTHGPPRLHLDARDFHRAGCPYLAGEVARVRPMLHVFGHIHASYGREDVVLDGVQRGYEEVVTGWAGWGTVVWMAVLMVGAVVRWLVCGMGEVGVTTFVNASFVGGRENEPRNAPIVVEL</sequence>